<gene>
    <name evidence="2" type="ORF">Smic_50330</name>
</gene>
<organism evidence="2 3">
    <name type="scientific">Streptomyces microflavus</name>
    <name type="common">Streptomyces lipmanii</name>
    <dbReference type="NCBI Taxonomy" id="1919"/>
    <lineage>
        <taxon>Bacteria</taxon>
        <taxon>Bacillati</taxon>
        <taxon>Actinomycetota</taxon>
        <taxon>Actinomycetes</taxon>
        <taxon>Kitasatosporales</taxon>
        <taxon>Streptomycetaceae</taxon>
        <taxon>Streptomyces</taxon>
    </lineage>
</organism>
<sequence>MRAAHPADPEGDDDPEHRVQQGAQAVAEEEPEEDEPDPGDRQSEVSGEPARDAAQHPPVGAAVQLARLRLLRVGGERAGGSGGGGWHTPIVTRGEGGRHQGSPPDRP</sequence>
<comment type="caution">
    <text evidence="2">The sequence shown here is derived from an EMBL/GenBank/DDBJ whole genome shotgun (WGS) entry which is preliminary data.</text>
</comment>
<feature type="compositionally biased region" description="Acidic residues" evidence="1">
    <location>
        <begin position="27"/>
        <end position="37"/>
    </location>
</feature>
<evidence type="ECO:0000313" key="3">
    <source>
        <dbReference type="Proteomes" id="UP000498740"/>
    </source>
</evidence>
<evidence type="ECO:0000313" key="2">
    <source>
        <dbReference type="EMBL" id="GFN06477.1"/>
    </source>
</evidence>
<dbReference type="Proteomes" id="UP000498740">
    <property type="component" value="Unassembled WGS sequence"/>
</dbReference>
<accession>A0A7J0CXJ4</accession>
<feature type="compositionally biased region" description="Gly residues" evidence="1">
    <location>
        <begin position="76"/>
        <end position="86"/>
    </location>
</feature>
<protein>
    <submittedName>
        <fullName evidence="2">Uncharacterized protein</fullName>
    </submittedName>
</protein>
<name>A0A7J0CXJ4_STRMI</name>
<reference evidence="2 3" key="1">
    <citation type="submission" date="2020-05" db="EMBL/GenBank/DDBJ databases">
        <title>Whole genome shotgun sequence of Streptomyces microflavus NBRC 13062.</title>
        <authorList>
            <person name="Komaki H."/>
            <person name="Tamura T."/>
        </authorList>
    </citation>
    <scope>NUCLEOTIDE SEQUENCE [LARGE SCALE GENOMIC DNA]</scope>
    <source>
        <strain evidence="2 3">NBRC 13062</strain>
    </source>
</reference>
<feature type="compositionally biased region" description="Basic and acidic residues" evidence="1">
    <location>
        <begin position="38"/>
        <end position="54"/>
    </location>
</feature>
<feature type="region of interest" description="Disordered" evidence="1">
    <location>
        <begin position="75"/>
        <end position="107"/>
    </location>
</feature>
<proteinExistence type="predicted"/>
<dbReference type="AlphaFoldDB" id="A0A7J0CXJ4"/>
<feature type="region of interest" description="Disordered" evidence="1">
    <location>
        <begin position="1"/>
        <end position="61"/>
    </location>
</feature>
<evidence type="ECO:0000256" key="1">
    <source>
        <dbReference type="SAM" id="MobiDB-lite"/>
    </source>
</evidence>
<dbReference type="EMBL" id="BLWD01000001">
    <property type="protein sequence ID" value="GFN06477.1"/>
    <property type="molecule type" value="Genomic_DNA"/>
</dbReference>